<feature type="domain" description="Glycoside hydrolase family 3 N-terminal" evidence="8">
    <location>
        <begin position="47"/>
        <end position="363"/>
    </location>
</feature>
<reference evidence="9 10" key="1">
    <citation type="submission" date="2021-01" db="EMBL/GenBank/DDBJ databases">
        <title>Genome sequencing of Joostella atrarenae M1-2 (= KCTC 23194).</title>
        <authorList>
            <person name="Zakaria M.R."/>
            <person name="Lam M.Q."/>
            <person name="Chong C.S."/>
        </authorList>
    </citation>
    <scope>NUCLEOTIDE SEQUENCE [LARGE SCALE GENOMIC DNA]</scope>
    <source>
        <strain evidence="9 10">M1-2</strain>
    </source>
</reference>
<dbReference type="RefSeq" id="WP_236959289.1">
    <property type="nucleotide sequence ID" value="NZ_JAETXX010000006.1"/>
</dbReference>
<dbReference type="PRINTS" id="PR00133">
    <property type="entry name" value="GLHYDRLASE3"/>
</dbReference>
<evidence type="ECO:0000313" key="9">
    <source>
        <dbReference type="EMBL" id="MCF8715326.1"/>
    </source>
</evidence>
<gene>
    <name evidence="9" type="ORF">JM658_10850</name>
</gene>
<keyword evidence="6" id="KW-0732">Signal</keyword>
<keyword evidence="4 9" id="KW-0378">Hydrolase</keyword>
<dbReference type="InterPro" id="IPR012338">
    <property type="entry name" value="Beta-lactam/transpept-like"/>
</dbReference>
<evidence type="ECO:0000313" key="10">
    <source>
        <dbReference type="Proteomes" id="UP000829517"/>
    </source>
</evidence>
<dbReference type="Gene3D" id="3.40.710.10">
    <property type="entry name" value="DD-peptidase/beta-lactamase superfamily"/>
    <property type="match status" value="1"/>
</dbReference>
<dbReference type="Gene3D" id="3.20.20.300">
    <property type="entry name" value="Glycoside hydrolase, family 3, N-terminal domain"/>
    <property type="match status" value="1"/>
</dbReference>
<dbReference type="PANTHER" id="PTHR30480">
    <property type="entry name" value="BETA-HEXOSAMINIDASE-RELATED"/>
    <property type="match status" value="1"/>
</dbReference>
<dbReference type="Proteomes" id="UP000829517">
    <property type="component" value="Unassembled WGS sequence"/>
</dbReference>
<evidence type="ECO:0000256" key="1">
    <source>
        <dbReference type="ARBA" id="ARBA00001231"/>
    </source>
</evidence>
<evidence type="ECO:0000256" key="5">
    <source>
        <dbReference type="ARBA" id="ARBA00023295"/>
    </source>
</evidence>
<dbReference type="EC" id="3.2.1.52" evidence="3"/>
<dbReference type="PANTHER" id="PTHR30480:SF13">
    <property type="entry name" value="BETA-HEXOSAMINIDASE"/>
    <property type="match status" value="1"/>
</dbReference>
<dbReference type="SUPFAM" id="SSF56601">
    <property type="entry name" value="beta-lactamase/transpeptidase-like"/>
    <property type="match status" value="1"/>
</dbReference>
<feature type="domain" description="Beta-lactamase-related" evidence="7">
    <location>
        <begin position="599"/>
        <end position="951"/>
    </location>
</feature>
<name>A0ABS9J4G0_9FLAO</name>
<evidence type="ECO:0000259" key="7">
    <source>
        <dbReference type="Pfam" id="PF00144"/>
    </source>
</evidence>
<feature type="signal peptide" evidence="6">
    <location>
        <begin position="1"/>
        <end position="23"/>
    </location>
</feature>
<dbReference type="Pfam" id="PF00144">
    <property type="entry name" value="Beta-lactamase"/>
    <property type="match status" value="1"/>
</dbReference>
<accession>A0ABS9J4G0</accession>
<keyword evidence="10" id="KW-1185">Reference proteome</keyword>
<evidence type="ECO:0000256" key="6">
    <source>
        <dbReference type="SAM" id="SignalP"/>
    </source>
</evidence>
<evidence type="ECO:0000259" key="8">
    <source>
        <dbReference type="Pfam" id="PF00933"/>
    </source>
</evidence>
<sequence length="974" mass="109307">MILKKSVFVVVLLLAALKGYSQQKDPLETKDYQQQQEWVDSIYNSLTLQEKVGQLFMIRAFSDKGSAHIEGVKKLVSDYQVGGVIFSTGGPFRQAKLNNELQELSKVKMLMSMDAEWGLSMRLDSTFAFPYNMVLGAVKDNDLIRQVGKHIGEHTKRLGMHINFAPDVDINTNPKNPIIGNRSFGENRDKVTEKALAFMDGMQSAGVLANAKHFPGHGDTEQDSHKTLPTITFSKERIDSVELYPYKQLIPNGLASVMVAHLNVPSLESRPGYPSSISEGIVTGLLKEKLQFNGLIFTDALEMKGVANYADSGNVDLSAFLAGNDMLLISGDTPLGITKLIEAYNNGVITEERLAYSVKKVLRAKYKVGLNNYKPVDTHNLYEDLNRVEDSILYEEVMENAITVAKNEDQIVPLRDLDKKSIAYVGLGDGDNKTFVNTLKKYTKVSYIHADNLADLTNRIKPYDLVIIGHHRSTETPWKAADISDQDKVWIYEIARQKKVILDAFVKPYALLDLQSIDNIETIIVSYLNDPISQEKSAELIFGAIASKGSLPVMAHEKLPENRGFLTNSLSRLGYSVPERVGMNAKTLKKVDSVMKTAISGGVTPGGQILIARQGKVIYNKSFGKFSYGADAEPVTNNNLYDLASLTKITATLPNIMQLVEKGELTFNSTLGEMLPELKGSNKSDLRLLAVLSHYARLKPWIPFYLSTIDKGTKKPLPEYYKENPTKNFNTQVADHLYIRNDYKDSIIDQIKESELLTRLQYRYSDLPFLLLQRYLENYYNRPLDKIAQDHFYKSLGMNYTTYNPLDKFGKGEIVPTEVDDYFRHQTIQGYVHDMGAAMLGGVGGHAGLFSTSNDLAKMMQMYLQKGYYGGKRYFSSETLDKFNTCYYCDKMNRRGVGFDKPQLGESGPTCGCVSMTSFGHSGFTGTYAWVDPEDSLVYIFLSNRTYPTMTNRKLISEGTRTVIQEIIYEAIER</sequence>
<dbReference type="EMBL" id="JAETXX010000006">
    <property type="protein sequence ID" value="MCF8715326.1"/>
    <property type="molecule type" value="Genomic_DNA"/>
</dbReference>
<organism evidence="9 10">
    <name type="scientific">Joostella atrarenae</name>
    <dbReference type="NCBI Taxonomy" id="679257"/>
    <lineage>
        <taxon>Bacteria</taxon>
        <taxon>Pseudomonadati</taxon>
        <taxon>Bacteroidota</taxon>
        <taxon>Flavobacteriia</taxon>
        <taxon>Flavobacteriales</taxon>
        <taxon>Flavobacteriaceae</taxon>
        <taxon>Joostella</taxon>
    </lineage>
</organism>
<evidence type="ECO:0000256" key="2">
    <source>
        <dbReference type="ARBA" id="ARBA00005336"/>
    </source>
</evidence>
<dbReference type="Pfam" id="PF00933">
    <property type="entry name" value="Glyco_hydro_3"/>
    <property type="match status" value="1"/>
</dbReference>
<comment type="similarity">
    <text evidence="2">Belongs to the glycosyl hydrolase 3 family.</text>
</comment>
<dbReference type="InterPro" id="IPR017853">
    <property type="entry name" value="GH"/>
</dbReference>
<feature type="chain" id="PRO_5045365848" description="beta-N-acetylhexosaminidase" evidence="6">
    <location>
        <begin position="24"/>
        <end position="974"/>
    </location>
</feature>
<proteinExistence type="inferred from homology"/>
<protein>
    <recommendedName>
        <fullName evidence="3">beta-N-acetylhexosaminidase</fullName>
        <ecNumber evidence="3">3.2.1.52</ecNumber>
    </recommendedName>
</protein>
<dbReference type="InterPro" id="IPR050226">
    <property type="entry name" value="NagZ_Beta-hexosaminidase"/>
</dbReference>
<dbReference type="InterPro" id="IPR001466">
    <property type="entry name" value="Beta-lactam-related"/>
</dbReference>
<evidence type="ECO:0000256" key="4">
    <source>
        <dbReference type="ARBA" id="ARBA00022801"/>
    </source>
</evidence>
<evidence type="ECO:0000256" key="3">
    <source>
        <dbReference type="ARBA" id="ARBA00012663"/>
    </source>
</evidence>
<dbReference type="InterPro" id="IPR036962">
    <property type="entry name" value="Glyco_hydro_3_N_sf"/>
</dbReference>
<dbReference type="GO" id="GO:0016787">
    <property type="term" value="F:hydrolase activity"/>
    <property type="evidence" value="ECO:0007669"/>
    <property type="project" value="UniProtKB-KW"/>
</dbReference>
<dbReference type="InterPro" id="IPR001764">
    <property type="entry name" value="Glyco_hydro_3_N"/>
</dbReference>
<dbReference type="SUPFAM" id="SSF51445">
    <property type="entry name" value="(Trans)glycosidases"/>
    <property type="match status" value="1"/>
</dbReference>
<comment type="catalytic activity">
    <reaction evidence="1">
        <text>Hydrolysis of terminal non-reducing N-acetyl-D-hexosamine residues in N-acetyl-beta-D-hexosaminides.</text>
        <dbReference type="EC" id="3.2.1.52"/>
    </reaction>
</comment>
<keyword evidence="5" id="KW-0326">Glycosidase</keyword>
<comment type="caution">
    <text evidence="9">The sequence shown here is derived from an EMBL/GenBank/DDBJ whole genome shotgun (WGS) entry which is preliminary data.</text>
</comment>